<evidence type="ECO:0000256" key="7">
    <source>
        <dbReference type="ARBA" id="ARBA00022833"/>
    </source>
</evidence>
<keyword evidence="6" id="KW-0833">Ubl conjugation pathway</keyword>
<dbReference type="GO" id="GO:0008270">
    <property type="term" value="F:zinc ion binding"/>
    <property type="evidence" value="ECO:0007669"/>
    <property type="project" value="UniProtKB-KW"/>
</dbReference>
<dbReference type="SMART" id="SM00184">
    <property type="entry name" value="RING"/>
    <property type="match status" value="1"/>
</dbReference>
<keyword evidence="2" id="KW-0132">Cell division</keyword>
<evidence type="ECO:0000313" key="12">
    <source>
        <dbReference type="Proteomes" id="UP000751190"/>
    </source>
</evidence>
<evidence type="ECO:0000313" key="11">
    <source>
        <dbReference type="EMBL" id="KAG8461074.1"/>
    </source>
</evidence>
<dbReference type="Gene3D" id="3.30.40.10">
    <property type="entry name" value="Zinc/RING finger domain, C3HC4 (zinc finger)"/>
    <property type="match status" value="1"/>
</dbReference>
<dbReference type="PROSITE" id="PS50089">
    <property type="entry name" value="ZF_RING_2"/>
    <property type="match status" value="1"/>
</dbReference>
<evidence type="ECO:0000259" key="10">
    <source>
        <dbReference type="PROSITE" id="PS50089"/>
    </source>
</evidence>
<evidence type="ECO:0000256" key="5">
    <source>
        <dbReference type="ARBA" id="ARBA00022776"/>
    </source>
</evidence>
<dbReference type="Proteomes" id="UP000751190">
    <property type="component" value="Unassembled WGS sequence"/>
</dbReference>
<dbReference type="OMA" id="QWRWDTG"/>
<evidence type="ECO:0000256" key="2">
    <source>
        <dbReference type="ARBA" id="ARBA00022618"/>
    </source>
</evidence>
<dbReference type="CDD" id="cd16456">
    <property type="entry name" value="RING-H2_APC11"/>
    <property type="match status" value="1"/>
</dbReference>
<sequence length="99" mass="10495">MAPPGLKVTVKRWSAVASWTWTADDDVCGICHMALDGCAPGAAGPGDDSPVVWGKCAHNFHLLCISTWLQSKTSCPICRRNWEFAPSAPPPSATLAEDG</sequence>
<dbReference type="InterPro" id="IPR024991">
    <property type="entry name" value="RING-H2_APC11"/>
</dbReference>
<dbReference type="GO" id="GO:0061630">
    <property type="term" value="F:ubiquitin protein ligase activity"/>
    <property type="evidence" value="ECO:0007669"/>
    <property type="project" value="InterPro"/>
</dbReference>
<evidence type="ECO:0000256" key="8">
    <source>
        <dbReference type="ARBA" id="ARBA00023306"/>
    </source>
</evidence>
<keyword evidence="7" id="KW-0862">Zinc</keyword>
<reference evidence="11" key="1">
    <citation type="submission" date="2021-05" db="EMBL/GenBank/DDBJ databases">
        <title>The genome of the haptophyte Pavlova lutheri (Diacronema luteri, Pavlovales) - a model for lipid biosynthesis in eukaryotic algae.</title>
        <authorList>
            <person name="Hulatt C.J."/>
            <person name="Posewitz M.C."/>
        </authorList>
    </citation>
    <scope>NUCLEOTIDE SEQUENCE</scope>
    <source>
        <strain evidence="11">NIVA-4/92</strain>
    </source>
</reference>
<evidence type="ECO:0000256" key="3">
    <source>
        <dbReference type="ARBA" id="ARBA00022723"/>
    </source>
</evidence>
<evidence type="ECO:0000256" key="9">
    <source>
        <dbReference type="PROSITE-ProRule" id="PRU00175"/>
    </source>
</evidence>
<dbReference type="GO" id="GO:0097602">
    <property type="term" value="F:cullin family protein binding"/>
    <property type="evidence" value="ECO:0007669"/>
    <property type="project" value="InterPro"/>
</dbReference>
<protein>
    <recommendedName>
        <fullName evidence="1">Anaphase-promoting complex subunit 11</fullName>
    </recommendedName>
</protein>
<name>A0A8J5XHV5_DIALT</name>
<evidence type="ECO:0000256" key="4">
    <source>
        <dbReference type="ARBA" id="ARBA00022771"/>
    </source>
</evidence>
<dbReference type="Pfam" id="PF12861">
    <property type="entry name" value="zf-ANAPC11"/>
    <property type="match status" value="1"/>
</dbReference>
<dbReference type="InterPro" id="IPR001841">
    <property type="entry name" value="Znf_RING"/>
</dbReference>
<keyword evidence="3" id="KW-0479">Metal-binding</keyword>
<keyword evidence="8" id="KW-0131">Cell cycle</keyword>
<keyword evidence="5" id="KW-0498">Mitosis</keyword>
<dbReference type="InterPro" id="IPR013083">
    <property type="entry name" value="Znf_RING/FYVE/PHD"/>
</dbReference>
<dbReference type="PANTHER" id="PTHR11210">
    <property type="entry name" value="RING BOX"/>
    <property type="match status" value="1"/>
</dbReference>
<dbReference type="GO" id="GO:0031145">
    <property type="term" value="P:anaphase-promoting complex-dependent catabolic process"/>
    <property type="evidence" value="ECO:0007669"/>
    <property type="project" value="InterPro"/>
</dbReference>
<organism evidence="11 12">
    <name type="scientific">Diacronema lutheri</name>
    <name type="common">Unicellular marine alga</name>
    <name type="synonym">Monochrysis lutheri</name>
    <dbReference type="NCBI Taxonomy" id="2081491"/>
    <lineage>
        <taxon>Eukaryota</taxon>
        <taxon>Haptista</taxon>
        <taxon>Haptophyta</taxon>
        <taxon>Pavlovophyceae</taxon>
        <taxon>Pavlovales</taxon>
        <taxon>Pavlovaceae</taxon>
        <taxon>Diacronema</taxon>
    </lineage>
</organism>
<keyword evidence="12" id="KW-1185">Reference proteome</keyword>
<dbReference type="GO" id="GO:0005680">
    <property type="term" value="C:anaphase-promoting complex"/>
    <property type="evidence" value="ECO:0007669"/>
    <property type="project" value="InterPro"/>
</dbReference>
<comment type="caution">
    <text evidence="11">The sequence shown here is derived from an EMBL/GenBank/DDBJ whole genome shotgun (WGS) entry which is preliminary data.</text>
</comment>
<proteinExistence type="predicted"/>
<evidence type="ECO:0000256" key="6">
    <source>
        <dbReference type="ARBA" id="ARBA00022786"/>
    </source>
</evidence>
<feature type="domain" description="RING-type" evidence="10">
    <location>
        <begin position="28"/>
        <end position="79"/>
    </location>
</feature>
<dbReference type="AlphaFoldDB" id="A0A8J5XHV5"/>
<evidence type="ECO:0000256" key="1">
    <source>
        <dbReference type="ARBA" id="ARBA00013928"/>
    </source>
</evidence>
<dbReference type="EMBL" id="JAGTXO010000028">
    <property type="protein sequence ID" value="KAG8461074.1"/>
    <property type="molecule type" value="Genomic_DNA"/>
</dbReference>
<dbReference type="InterPro" id="IPR051031">
    <property type="entry name" value="RING-box_E3_Ubiquitin_Ligase"/>
</dbReference>
<accession>A0A8J5XHV5</accession>
<dbReference type="OrthoDB" id="1681166at2759"/>
<keyword evidence="4 9" id="KW-0863">Zinc-finger</keyword>
<dbReference type="GO" id="GO:0051301">
    <property type="term" value="P:cell division"/>
    <property type="evidence" value="ECO:0007669"/>
    <property type="project" value="UniProtKB-KW"/>
</dbReference>
<dbReference type="SUPFAM" id="SSF57850">
    <property type="entry name" value="RING/U-box"/>
    <property type="match status" value="1"/>
</dbReference>
<gene>
    <name evidence="11" type="ORF">KFE25_003643</name>
</gene>